<dbReference type="PANTHER" id="PTHR32063">
    <property type="match status" value="1"/>
</dbReference>
<sequence length="1040" mass="113239">MLSHLVAFSVRARGVVLALALLMLGYGCYQIYKASLDVFPEFAPKQVIIQTEASGFTAEQVETLVTQPIENALGGLPDVMFVRSSSTPGLSVVIITFEDRTDIYLNRQLVSERLMPAQGQLPQGVGPALMVPLESSSGTIMTIGLTSDQQSLMRLREMVDWTLTPRLLAVDGVADINVFGGAERQMQIQLDPQKLAMYQLSALDIIAAAREATALQGSGFIENANQRMMLQVIGQPVTAKAMEKVVIRQQGQSVLYLGDVATIEYGAAPAIGGAAIGGKAGIVLMVIGQYKANTLAVTQGIETALNEFRDGFEVDGIELHADLFRPANYIQTSLANIRHHLLVGGALVLLVLFLFLFNLRTAIISMTAIPLSLFAALIVLLEFGVNINIMVLGGLAIALGEVVDDAIIDTENIFRRLRENAALKEPRPVIQIVYEASMEVRGSVVYASLIVMLVFVPLLTLGGVAGRMFEPLGQAYILAILASLLVALTVTPALCHTLLSRIGVTRTTEPPLIHWLQIGYGRILRVTCQFPKLMMLAVLIFCVAGASLLPFFGGRFLPELREGHYIIHTASVPGTSLQESLRIGGLIEQQVAAIPGVRATSQWAGRAERGADTFGTHYSEYEVDLEPLSGPEQQAILDEIREILETFPGISSEVNTFLTERIDETISGYTSPVVVNIYGNDLDALDYKAREVAAVMADIEGATDIQLRAPPGEPQLQVRIKLEELPKWGLQPATVMQNIKAAFDGIKVGQIAEGNRLFDIFVVLPPQLREQPHHLLDLPLRTMDGRMLTLGDVADIQQVSGRHAILHHGAQRLQTITCNVSGRDLRSFFNELQQRVHQEVQFDADTYPEFTGTAVAEAESRKDLLVHSILVGLVVLILLYMALKSVRNTWLVLLNLPFSLLGGVVAAWLTGGVLSIGSLVGFVTLFGITLRNAIMLVSHYQHLIEVEGKSWVMETAIQGALERLPSILITALVTALAMLPIAINADSPGREIMGPMAAIIIGGLISSTLLTLLVLPSVMLRYGKFNKRRITQMETTMQRQ</sequence>
<reference evidence="2 3" key="1">
    <citation type="submission" date="2016-07" db="EMBL/GenBank/DDBJ databases">
        <title>Draft Genome Sequence of Methylophaga muralis Bur 1.</title>
        <authorList>
            <person name="Vasilenko O.V."/>
            <person name="Doronina N.V."/>
            <person name="Shmareva M.N."/>
            <person name="Tarlachkov S.V."/>
            <person name="Mustakhimov I."/>
            <person name="Trotsenko Y.A."/>
        </authorList>
    </citation>
    <scope>NUCLEOTIDE SEQUENCE [LARGE SCALE GENOMIC DNA]</scope>
    <source>
        <strain evidence="2 3">Bur 1</strain>
    </source>
</reference>
<feature type="transmembrane region" description="Helical" evidence="1">
    <location>
        <begin position="387"/>
        <end position="408"/>
    </location>
</feature>
<dbReference type="STRING" id="291169.A9E74_01850"/>
<proteinExistence type="predicted"/>
<dbReference type="Proteomes" id="UP000094379">
    <property type="component" value="Unassembled WGS sequence"/>
</dbReference>
<dbReference type="PANTHER" id="PTHR32063:SF4">
    <property type="entry name" value="SLR6043 PROTEIN"/>
    <property type="match status" value="1"/>
</dbReference>
<feature type="transmembrane region" description="Helical" evidence="1">
    <location>
        <begin position="337"/>
        <end position="356"/>
    </location>
</feature>
<dbReference type="SUPFAM" id="SSF82714">
    <property type="entry name" value="Multidrug efflux transporter AcrB TolC docking domain, DN and DC subdomains"/>
    <property type="match status" value="2"/>
</dbReference>
<dbReference type="SUPFAM" id="SSF82693">
    <property type="entry name" value="Multidrug efflux transporter AcrB pore domain, PN1, PN2, PC1 and PC2 subdomains"/>
    <property type="match status" value="2"/>
</dbReference>
<feature type="transmembrane region" description="Helical" evidence="1">
    <location>
        <begin position="864"/>
        <end position="883"/>
    </location>
</feature>
<dbReference type="Gene3D" id="3.30.70.1320">
    <property type="entry name" value="Multidrug efflux transporter AcrB pore domain like"/>
    <property type="match status" value="1"/>
</dbReference>
<feature type="transmembrane region" description="Helical" evidence="1">
    <location>
        <begin position="890"/>
        <end position="909"/>
    </location>
</feature>
<dbReference type="Pfam" id="PF00873">
    <property type="entry name" value="ACR_tran"/>
    <property type="match status" value="1"/>
</dbReference>
<dbReference type="GO" id="GO:0005886">
    <property type="term" value="C:plasma membrane"/>
    <property type="evidence" value="ECO:0007669"/>
    <property type="project" value="TreeGrafter"/>
</dbReference>
<evidence type="ECO:0000313" key="3">
    <source>
        <dbReference type="Proteomes" id="UP000094379"/>
    </source>
</evidence>
<dbReference type="Gene3D" id="1.20.1640.10">
    <property type="entry name" value="Multidrug efflux transporter AcrB transmembrane domain"/>
    <property type="match status" value="2"/>
</dbReference>
<keyword evidence="1" id="KW-0472">Membrane</keyword>
<feature type="transmembrane region" description="Helical" evidence="1">
    <location>
        <begin position="12"/>
        <end position="32"/>
    </location>
</feature>
<dbReference type="InterPro" id="IPR027463">
    <property type="entry name" value="AcrB_DN_DC_subdom"/>
</dbReference>
<feature type="transmembrane region" description="Helical" evidence="1">
    <location>
        <begin position="997"/>
        <end position="1020"/>
    </location>
</feature>
<dbReference type="PRINTS" id="PR00702">
    <property type="entry name" value="ACRIFLAVINRP"/>
</dbReference>
<comment type="caution">
    <text evidence="2">The sequence shown here is derived from an EMBL/GenBank/DDBJ whole genome shotgun (WGS) entry which is preliminary data.</text>
</comment>
<dbReference type="RefSeq" id="WP_069296282.1">
    <property type="nucleotide sequence ID" value="NZ_MCRI01000019.1"/>
</dbReference>
<feature type="transmembrane region" description="Helical" evidence="1">
    <location>
        <begin position="915"/>
        <end position="934"/>
    </location>
</feature>
<dbReference type="AlphaFoldDB" id="A0A1E3GQZ7"/>
<evidence type="ECO:0000313" key="2">
    <source>
        <dbReference type="EMBL" id="ODN66482.1"/>
    </source>
</evidence>
<dbReference type="GO" id="GO:0042910">
    <property type="term" value="F:xenobiotic transmembrane transporter activity"/>
    <property type="evidence" value="ECO:0007669"/>
    <property type="project" value="TreeGrafter"/>
</dbReference>
<keyword evidence="3" id="KW-1185">Reference proteome</keyword>
<protein>
    <submittedName>
        <fullName evidence="2">Cobalt-zinc-cadmium resistance protein CzcA</fullName>
    </submittedName>
</protein>
<dbReference type="Gene3D" id="3.30.70.1440">
    <property type="entry name" value="Multidrug efflux transporter AcrB pore domain"/>
    <property type="match status" value="1"/>
</dbReference>
<dbReference type="InterPro" id="IPR001036">
    <property type="entry name" value="Acrflvin-R"/>
</dbReference>
<dbReference type="SUPFAM" id="SSF82866">
    <property type="entry name" value="Multidrug efflux transporter AcrB transmembrane domain"/>
    <property type="match status" value="2"/>
</dbReference>
<organism evidence="2 3">
    <name type="scientific">Methylophaga muralis</name>
    <dbReference type="NCBI Taxonomy" id="291169"/>
    <lineage>
        <taxon>Bacteria</taxon>
        <taxon>Pseudomonadati</taxon>
        <taxon>Pseudomonadota</taxon>
        <taxon>Gammaproteobacteria</taxon>
        <taxon>Thiotrichales</taxon>
        <taxon>Piscirickettsiaceae</taxon>
        <taxon>Methylophaga</taxon>
    </lineage>
</organism>
<dbReference type="EMBL" id="MCRI01000019">
    <property type="protein sequence ID" value="ODN66482.1"/>
    <property type="molecule type" value="Genomic_DNA"/>
</dbReference>
<accession>A0A1E3GQZ7</accession>
<feature type="transmembrane region" description="Helical" evidence="1">
    <location>
        <begin position="475"/>
        <end position="499"/>
    </location>
</feature>
<keyword evidence="1" id="KW-1133">Transmembrane helix</keyword>
<feature type="transmembrane region" description="Helical" evidence="1">
    <location>
        <begin position="967"/>
        <end position="985"/>
    </location>
</feature>
<dbReference type="Gene3D" id="3.30.2090.10">
    <property type="entry name" value="Multidrug efflux transporter AcrB TolC docking domain, DN and DC subdomains"/>
    <property type="match status" value="2"/>
</dbReference>
<name>A0A1E3GQZ7_9GAMM</name>
<feature type="transmembrane region" description="Helical" evidence="1">
    <location>
        <begin position="533"/>
        <end position="552"/>
    </location>
</feature>
<feature type="transmembrane region" description="Helical" evidence="1">
    <location>
        <begin position="444"/>
        <end position="469"/>
    </location>
</feature>
<dbReference type="PATRIC" id="fig|291169.3.peg.1861"/>
<dbReference type="Gene3D" id="3.30.70.1430">
    <property type="entry name" value="Multidrug efflux transporter AcrB pore domain"/>
    <property type="match status" value="2"/>
</dbReference>
<evidence type="ECO:0000256" key="1">
    <source>
        <dbReference type="SAM" id="Phobius"/>
    </source>
</evidence>
<keyword evidence="1" id="KW-0812">Transmembrane</keyword>
<gene>
    <name evidence="2" type="primary">czcA_2</name>
    <name evidence="2" type="ORF">A9E74_01850</name>
</gene>